<sequence length="250" mass="28980">NPGRRSGPAQQQQQQHETLFERNLSETPFNTGVDELEPENINAPRQLIPRKKSEANAKRLFVEELTEYIERSSELCVNVSVYKMQRKWDLIKRNFIRADVNIETYAIEESDGSHDVDNRQQDDIDEEDEEIQAARRARARNVNKITSAEERERHADENHIETNDDLSAQGTRMTSAGRNIRRIFGDQQAVGSPSANRRLNRPVNVLLEAQNSNQQQFLNEMRNKTETMTKFFNEQKVKKTNSLEIIGRLT</sequence>
<feature type="region of interest" description="Disordered" evidence="1">
    <location>
        <begin position="111"/>
        <end position="173"/>
    </location>
</feature>
<evidence type="ECO:0000256" key="1">
    <source>
        <dbReference type="SAM" id="MobiDB-lite"/>
    </source>
</evidence>
<protein>
    <submittedName>
        <fullName evidence="2">Uncharacterized protein</fullName>
    </submittedName>
</protein>
<feature type="compositionally biased region" description="Basic and acidic residues" evidence="1">
    <location>
        <begin position="147"/>
        <end position="162"/>
    </location>
</feature>
<evidence type="ECO:0000313" key="3">
    <source>
        <dbReference type="Proteomes" id="UP000253551"/>
    </source>
</evidence>
<comment type="caution">
    <text evidence="2">The sequence shown here is derived from an EMBL/GenBank/DDBJ whole genome shotgun (WGS) entry which is preliminary data.</text>
</comment>
<feature type="compositionally biased region" description="Basic and acidic residues" evidence="1">
    <location>
        <begin position="111"/>
        <end position="122"/>
    </location>
</feature>
<dbReference type="AlphaFoldDB" id="A0A367JJU1"/>
<reference evidence="2 3" key="1">
    <citation type="journal article" date="2018" name="G3 (Bethesda)">
        <title>Phylogenetic and Phylogenomic Definition of Rhizopus Species.</title>
        <authorList>
            <person name="Gryganskyi A.P."/>
            <person name="Golan J."/>
            <person name="Dolatabadi S."/>
            <person name="Mondo S."/>
            <person name="Robb S."/>
            <person name="Idnurm A."/>
            <person name="Muszewska A."/>
            <person name="Steczkiewicz K."/>
            <person name="Masonjones S."/>
            <person name="Liao H.L."/>
            <person name="Gajdeczka M.T."/>
            <person name="Anike F."/>
            <person name="Vuek A."/>
            <person name="Anishchenko I.M."/>
            <person name="Voigt K."/>
            <person name="de Hoog G.S."/>
            <person name="Smith M.E."/>
            <person name="Heitman J."/>
            <person name="Vilgalys R."/>
            <person name="Stajich J.E."/>
        </authorList>
    </citation>
    <scope>NUCLEOTIDE SEQUENCE [LARGE SCALE GENOMIC DNA]</scope>
    <source>
        <strain evidence="2 3">LSU 92-RS-03</strain>
    </source>
</reference>
<feature type="region of interest" description="Disordered" evidence="1">
    <location>
        <begin position="1"/>
        <end position="36"/>
    </location>
</feature>
<evidence type="ECO:0000313" key="2">
    <source>
        <dbReference type="EMBL" id="RCH90210.1"/>
    </source>
</evidence>
<feature type="non-terminal residue" evidence="2">
    <location>
        <position position="1"/>
    </location>
</feature>
<organism evidence="2 3">
    <name type="scientific">Rhizopus stolonifer</name>
    <name type="common">Rhizopus nigricans</name>
    <dbReference type="NCBI Taxonomy" id="4846"/>
    <lineage>
        <taxon>Eukaryota</taxon>
        <taxon>Fungi</taxon>
        <taxon>Fungi incertae sedis</taxon>
        <taxon>Mucoromycota</taxon>
        <taxon>Mucoromycotina</taxon>
        <taxon>Mucoromycetes</taxon>
        <taxon>Mucorales</taxon>
        <taxon>Mucorineae</taxon>
        <taxon>Rhizopodaceae</taxon>
        <taxon>Rhizopus</taxon>
    </lineage>
</organism>
<gene>
    <name evidence="2" type="ORF">CU098_009692</name>
</gene>
<name>A0A367JJU1_RHIST</name>
<keyword evidence="3" id="KW-1185">Reference proteome</keyword>
<proteinExistence type="predicted"/>
<dbReference type="Proteomes" id="UP000253551">
    <property type="component" value="Unassembled WGS sequence"/>
</dbReference>
<dbReference type="EMBL" id="PJQM01003198">
    <property type="protein sequence ID" value="RCH90210.1"/>
    <property type="molecule type" value="Genomic_DNA"/>
</dbReference>
<accession>A0A367JJU1</accession>